<evidence type="ECO:0000259" key="1">
    <source>
        <dbReference type="Pfam" id="PF10648"/>
    </source>
</evidence>
<dbReference type="InterPro" id="IPR018911">
    <property type="entry name" value="Gmad2_Ig-like_dom"/>
</dbReference>
<accession>A0A2H0QUM0</accession>
<name>A0A2H0QUM0_9BACT</name>
<evidence type="ECO:0000313" key="2">
    <source>
        <dbReference type="EMBL" id="PIR37978.1"/>
    </source>
</evidence>
<dbReference type="Pfam" id="PF10648">
    <property type="entry name" value="Gmad2"/>
    <property type="match status" value="1"/>
</dbReference>
<feature type="domain" description="Bacterial spore germination immunoglobulin-like" evidence="1">
    <location>
        <begin position="88"/>
        <end position="176"/>
    </location>
</feature>
<dbReference type="EMBL" id="PCXL01000013">
    <property type="protein sequence ID" value="PIR37978.1"/>
    <property type="molecule type" value="Genomic_DNA"/>
</dbReference>
<dbReference type="AlphaFoldDB" id="A0A2H0QUM0"/>
<comment type="caution">
    <text evidence="2">The sequence shown here is derived from an EMBL/GenBank/DDBJ whole genome shotgun (WGS) entry which is preliminary data.</text>
</comment>
<gene>
    <name evidence="2" type="ORF">COV34_02730</name>
</gene>
<protein>
    <recommendedName>
        <fullName evidence="1">Bacterial spore germination immunoglobulin-like domain-containing protein</fullName>
    </recommendedName>
</protein>
<dbReference type="Proteomes" id="UP000231333">
    <property type="component" value="Unassembled WGS sequence"/>
</dbReference>
<evidence type="ECO:0000313" key="3">
    <source>
        <dbReference type="Proteomes" id="UP000231333"/>
    </source>
</evidence>
<reference evidence="2 3" key="1">
    <citation type="submission" date="2017-09" db="EMBL/GenBank/DDBJ databases">
        <title>Depth-based differentiation of microbial function through sediment-hosted aquifers and enrichment of novel symbionts in the deep terrestrial subsurface.</title>
        <authorList>
            <person name="Probst A.J."/>
            <person name="Ladd B."/>
            <person name="Jarett J.K."/>
            <person name="Geller-Mcgrath D.E."/>
            <person name="Sieber C.M."/>
            <person name="Emerson J.B."/>
            <person name="Anantharaman K."/>
            <person name="Thomas B.C."/>
            <person name="Malmstrom R."/>
            <person name="Stieglmeier M."/>
            <person name="Klingl A."/>
            <person name="Woyke T."/>
            <person name="Ryan C.M."/>
            <person name="Banfield J.F."/>
        </authorList>
    </citation>
    <scope>NUCLEOTIDE SEQUENCE [LARGE SCALE GENOMIC DNA]</scope>
    <source>
        <strain evidence="2">CG10_big_fil_rev_8_21_14_0_10_42_12</strain>
    </source>
</reference>
<sequence>MKKSVLFIILIAVIVVLGLLLDWQKLLPGLQGGQSDKDPLPTSQAESFEDCVAEGNPVMESYPRQCRTVDGRLFTENVGNELEKTNLIRLESPRPGGVVTSPLTITGEARGYWFFEASFPVYVVNWDGLIIGEGIATAQDEWMTEDFVPFVAEITFEKPTLYPERGALILQKDNPSGLPEHDDALEVPIRFE</sequence>
<proteinExistence type="predicted"/>
<organism evidence="2 3">
    <name type="scientific">Candidatus Zambryskibacteria bacterium CG10_big_fil_rev_8_21_14_0_10_42_12</name>
    <dbReference type="NCBI Taxonomy" id="1975115"/>
    <lineage>
        <taxon>Bacteria</taxon>
        <taxon>Candidatus Zambryskiibacteriota</taxon>
    </lineage>
</organism>